<dbReference type="Proteomes" id="UP000000763">
    <property type="component" value="Chromosome 6"/>
</dbReference>
<evidence type="ECO:0000313" key="3">
    <source>
        <dbReference type="Proteomes" id="UP000000763"/>
    </source>
</evidence>
<name>Q69QC0_ORYSJ</name>
<organism evidence="2 3">
    <name type="scientific">Oryza sativa subsp. japonica</name>
    <name type="common">Rice</name>
    <dbReference type="NCBI Taxonomy" id="39947"/>
    <lineage>
        <taxon>Eukaryota</taxon>
        <taxon>Viridiplantae</taxon>
        <taxon>Streptophyta</taxon>
        <taxon>Embryophyta</taxon>
        <taxon>Tracheophyta</taxon>
        <taxon>Spermatophyta</taxon>
        <taxon>Magnoliopsida</taxon>
        <taxon>Liliopsida</taxon>
        <taxon>Poales</taxon>
        <taxon>Poaceae</taxon>
        <taxon>BOP clade</taxon>
        <taxon>Oryzoideae</taxon>
        <taxon>Oryzeae</taxon>
        <taxon>Oryzinae</taxon>
        <taxon>Oryza</taxon>
        <taxon>Oryza sativa</taxon>
    </lineage>
</organism>
<accession>Q69QC0</accession>
<reference evidence="3" key="1">
    <citation type="journal article" date="2005" name="Nature">
        <title>The map-based sequence of the rice genome.</title>
        <authorList>
            <consortium name="International rice genome sequencing project (IRGSP)"/>
            <person name="Matsumoto T."/>
            <person name="Wu J."/>
            <person name="Kanamori H."/>
            <person name="Katayose Y."/>
            <person name="Fujisawa M."/>
            <person name="Namiki N."/>
            <person name="Mizuno H."/>
            <person name="Yamamoto K."/>
            <person name="Antonio B.A."/>
            <person name="Baba T."/>
            <person name="Sakata K."/>
            <person name="Nagamura Y."/>
            <person name="Aoki H."/>
            <person name="Arikawa K."/>
            <person name="Arita K."/>
            <person name="Bito T."/>
            <person name="Chiden Y."/>
            <person name="Fujitsuka N."/>
            <person name="Fukunaka R."/>
            <person name="Hamada M."/>
            <person name="Harada C."/>
            <person name="Hayashi A."/>
            <person name="Hijishita S."/>
            <person name="Honda M."/>
            <person name="Hosokawa S."/>
            <person name="Ichikawa Y."/>
            <person name="Idonuma A."/>
            <person name="Iijima M."/>
            <person name="Ikeda M."/>
            <person name="Ikeno M."/>
            <person name="Ito K."/>
            <person name="Ito S."/>
            <person name="Ito T."/>
            <person name="Ito Y."/>
            <person name="Ito Y."/>
            <person name="Iwabuchi A."/>
            <person name="Kamiya K."/>
            <person name="Karasawa W."/>
            <person name="Kurita K."/>
            <person name="Katagiri S."/>
            <person name="Kikuta A."/>
            <person name="Kobayashi H."/>
            <person name="Kobayashi N."/>
            <person name="Machita K."/>
            <person name="Maehara T."/>
            <person name="Masukawa M."/>
            <person name="Mizubayashi T."/>
            <person name="Mukai Y."/>
            <person name="Nagasaki H."/>
            <person name="Nagata Y."/>
            <person name="Naito S."/>
            <person name="Nakashima M."/>
            <person name="Nakama Y."/>
            <person name="Nakamichi Y."/>
            <person name="Nakamura M."/>
            <person name="Meguro A."/>
            <person name="Negishi M."/>
            <person name="Ohta I."/>
            <person name="Ohta T."/>
            <person name="Okamoto M."/>
            <person name="Ono N."/>
            <person name="Saji S."/>
            <person name="Sakaguchi M."/>
            <person name="Sakai K."/>
            <person name="Shibata M."/>
            <person name="Shimokawa T."/>
            <person name="Song J."/>
            <person name="Takazaki Y."/>
            <person name="Terasawa K."/>
            <person name="Tsugane M."/>
            <person name="Tsuji K."/>
            <person name="Ueda S."/>
            <person name="Waki K."/>
            <person name="Yamagata H."/>
            <person name="Yamamoto M."/>
            <person name="Yamamoto S."/>
            <person name="Yamane H."/>
            <person name="Yoshiki S."/>
            <person name="Yoshihara R."/>
            <person name="Yukawa K."/>
            <person name="Zhong H."/>
            <person name="Yano M."/>
            <person name="Yuan Q."/>
            <person name="Ouyang S."/>
            <person name="Liu J."/>
            <person name="Jones K.M."/>
            <person name="Gansberger K."/>
            <person name="Moffat K."/>
            <person name="Hill J."/>
            <person name="Bera J."/>
            <person name="Fadrosh D."/>
            <person name="Jin S."/>
            <person name="Johri S."/>
            <person name="Kim M."/>
            <person name="Overton L."/>
            <person name="Reardon M."/>
            <person name="Tsitrin T."/>
            <person name="Vuong H."/>
            <person name="Weaver B."/>
            <person name="Ciecko A."/>
            <person name="Tallon L."/>
            <person name="Jackson J."/>
            <person name="Pai G."/>
            <person name="Aken S.V."/>
            <person name="Utterback T."/>
            <person name="Reidmuller S."/>
            <person name="Feldblyum T."/>
            <person name="Hsiao J."/>
            <person name="Zismann V."/>
            <person name="Iobst S."/>
            <person name="de Vazeille A.R."/>
            <person name="Buell C.R."/>
            <person name="Ying K."/>
            <person name="Li Y."/>
            <person name="Lu T."/>
            <person name="Huang Y."/>
            <person name="Zhao Q."/>
            <person name="Feng Q."/>
            <person name="Zhang L."/>
            <person name="Zhu J."/>
            <person name="Weng Q."/>
            <person name="Mu J."/>
            <person name="Lu Y."/>
            <person name="Fan D."/>
            <person name="Liu Y."/>
            <person name="Guan J."/>
            <person name="Zhang Y."/>
            <person name="Yu S."/>
            <person name="Liu X."/>
            <person name="Zhang Y."/>
            <person name="Hong G."/>
            <person name="Han B."/>
            <person name="Choisne N."/>
            <person name="Demange N."/>
            <person name="Orjeda G."/>
            <person name="Samain S."/>
            <person name="Cattolico L."/>
            <person name="Pelletier E."/>
            <person name="Couloux A."/>
            <person name="Segurens B."/>
            <person name="Wincker P."/>
            <person name="D'Hont A."/>
            <person name="Scarpelli C."/>
            <person name="Weissenbach J."/>
            <person name="Salanoubat M."/>
            <person name="Quetier F."/>
            <person name="Yu Y."/>
            <person name="Kim H.R."/>
            <person name="Rambo T."/>
            <person name="Currie J."/>
            <person name="Collura K."/>
            <person name="Luo M."/>
            <person name="Yang T."/>
            <person name="Ammiraju J.S.S."/>
            <person name="Engler F."/>
            <person name="Soderlund C."/>
            <person name="Wing R.A."/>
            <person name="Palmer L.E."/>
            <person name="de la Bastide M."/>
            <person name="Spiegel L."/>
            <person name="Nascimento L."/>
            <person name="Zutavern T."/>
            <person name="O'Shaughnessy A."/>
            <person name="Dike S."/>
            <person name="Dedhia N."/>
            <person name="Preston R."/>
            <person name="Balija V."/>
            <person name="McCombie W.R."/>
            <person name="Chow T."/>
            <person name="Chen H."/>
            <person name="Chung M."/>
            <person name="Chen C."/>
            <person name="Shaw J."/>
            <person name="Wu H."/>
            <person name="Hsiao K."/>
            <person name="Chao Y."/>
            <person name="Chu M."/>
            <person name="Cheng C."/>
            <person name="Hour A."/>
            <person name="Lee P."/>
            <person name="Lin S."/>
            <person name="Lin Y."/>
            <person name="Liou J."/>
            <person name="Liu S."/>
            <person name="Hsing Y."/>
            <person name="Raghuvanshi S."/>
            <person name="Mohanty A."/>
            <person name="Bharti A.K."/>
            <person name="Gaur A."/>
            <person name="Gupta V."/>
            <person name="Kumar D."/>
            <person name="Ravi V."/>
            <person name="Vij S."/>
            <person name="Kapur A."/>
            <person name="Khurana P."/>
            <person name="Khurana P."/>
            <person name="Khurana J.P."/>
            <person name="Tyagi A.K."/>
            <person name="Gaikwad K."/>
            <person name="Singh A."/>
            <person name="Dalal V."/>
            <person name="Srivastava S."/>
            <person name="Dixit A."/>
            <person name="Pal A.K."/>
            <person name="Ghazi I.A."/>
            <person name="Yadav M."/>
            <person name="Pandit A."/>
            <person name="Bhargava A."/>
            <person name="Sureshbabu K."/>
            <person name="Batra K."/>
            <person name="Sharma T.R."/>
            <person name="Mohapatra T."/>
            <person name="Singh N.K."/>
            <person name="Messing J."/>
            <person name="Nelson A.B."/>
            <person name="Fuks G."/>
            <person name="Kavchok S."/>
            <person name="Keizer G."/>
            <person name="Linton E."/>
            <person name="Llaca V."/>
            <person name="Song R."/>
            <person name="Tanyolac B."/>
            <person name="Young S."/>
            <person name="Ho-Il K."/>
            <person name="Hahn J.H."/>
            <person name="Sangsakoo G."/>
            <person name="Vanavichit A."/>
            <person name="de Mattos Luiz.A.T."/>
            <person name="Zimmer P.D."/>
            <person name="Malone G."/>
            <person name="Dellagostin O."/>
            <person name="de Oliveira A.C."/>
            <person name="Bevan M."/>
            <person name="Bancroft I."/>
            <person name="Minx P."/>
            <person name="Cordum H."/>
            <person name="Wilson R."/>
            <person name="Cheng Z."/>
            <person name="Jin W."/>
            <person name="Jiang J."/>
            <person name="Leong S.A."/>
            <person name="Iwama H."/>
            <person name="Gojobori T."/>
            <person name="Itoh T."/>
            <person name="Niimura Y."/>
            <person name="Fujii Y."/>
            <person name="Habara T."/>
            <person name="Sakai H."/>
            <person name="Sato Y."/>
            <person name="Wilson G."/>
            <person name="Kumar K."/>
            <person name="McCouch S."/>
            <person name="Juretic N."/>
            <person name="Hoen D."/>
            <person name="Wright S."/>
            <person name="Bruskiewich R."/>
            <person name="Bureau T."/>
            <person name="Miyao A."/>
            <person name="Hirochika H."/>
            <person name="Nishikawa T."/>
            <person name="Kadowaki K."/>
            <person name="Sugiura M."/>
            <person name="Burr B."/>
            <person name="Sasaki T."/>
        </authorList>
    </citation>
    <scope>NUCLEOTIDE SEQUENCE [LARGE SCALE GENOMIC DNA]</scope>
    <source>
        <strain evidence="3">cv. Nipponbare</strain>
    </source>
</reference>
<evidence type="ECO:0000256" key="1">
    <source>
        <dbReference type="SAM" id="MobiDB-lite"/>
    </source>
</evidence>
<dbReference type="EMBL" id="AP005425">
    <property type="protein sequence ID" value="BAD36089.1"/>
    <property type="molecule type" value="Genomic_DNA"/>
</dbReference>
<protein>
    <submittedName>
        <fullName evidence="2">Uncharacterized protein</fullName>
    </submittedName>
</protein>
<gene>
    <name evidence="2" type="primary">P0644A02.4</name>
</gene>
<sequence>MGAGGQQPTGEEPVSRRWLPLGAAAHPPFCSAFPALLRPCPEPPPTTKPSAAESSASASPHPQPHSLAAAALARRRRRSHLLTPPLRSRAHPLTPLLRHHEPADAAASHAGVHHFASSTTTAGTSPRKAPPLR</sequence>
<dbReference type="AlphaFoldDB" id="Q69QC0"/>
<proteinExistence type="predicted"/>
<feature type="region of interest" description="Disordered" evidence="1">
    <location>
        <begin position="32"/>
        <end position="133"/>
    </location>
</feature>
<feature type="region of interest" description="Disordered" evidence="1">
    <location>
        <begin position="1"/>
        <end position="20"/>
    </location>
</feature>
<feature type="compositionally biased region" description="Low complexity" evidence="1">
    <location>
        <begin position="48"/>
        <end position="72"/>
    </location>
</feature>
<evidence type="ECO:0000313" key="2">
    <source>
        <dbReference type="EMBL" id="BAD36089.1"/>
    </source>
</evidence>
<reference evidence="3" key="2">
    <citation type="journal article" date="2008" name="Nucleic Acids Res.">
        <title>The rice annotation project database (RAP-DB): 2008 update.</title>
        <authorList>
            <consortium name="The rice annotation project (RAP)"/>
        </authorList>
    </citation>
    <scope>GENOME REANNOTATION</scope>
    <source>
        <strain evidence="3">cv. Nipponbare</strain>
    </source>
</reference>